<evidence type="ECO:0000256" key="8">
    <source>
        <dbReference type="ARBA" id="ARBA00022827"/>
    </source>
</evidence>
<evidence type="ECO:0000256" key="2">
    <source>
        <dbReference type="ARBA" id="ARBA00012393"/>
    </source>
</evidence>
<keyword evidence="6" id="KW-0548">Nucleotidyltransferase</keyword>
<evidence type="ECO:0000313" key="14">
    <source>
        <dbReference type="EMBL" id="ORX88180.1"/>
    </source>
</evidence>
<dbReference type="InterPro" id="IPR014729">
    <property type="entry name" value="Rossmann-like_a/b/a_fold"/>
</dbReference>
<evidence type="ECO:0000256" key="1">
    <source>
        <dbReference type="ARBA" id="ARBA00004726"/>
    </source>
</evidence>
<dbReference type="OrthoDB" id="270728at2759"/>
<keyword evidence="14" id="KW-0378">Hydrolase</keyword>
<comment type="catalytic activity">
    <reaction evidence="12">
        <text>FMN + ATP + H(+) = FAD + diphosphate</text>
        <dbReference type="Rhea" id="RHEA:17237"/>
        <dbReference type="ChEBI" id="CHEBI:15378"/>
        <dbReference type="ChEBI" id="CHEBI:30616"/>
        <dbReference type="ChEBI" id="CHEBI:33019"/>
        <dbReference type="ChEBI" id="CHEBI:57692"/>
        <dbReference type="ChEBI" id="CHEBI:58210"/>
        <dbReference type="EC" id="2.7.7.2"/>
    </reaction>
</comment>
<dbReference type="STRING" id="1314790.A0A1Y1XR05"/>
<keyword evidence="8" id="KW-0274">FAD</keyword>
<dbReference type="Pfam" id="PF01507">
    <property type="entry name" value="PAPS_reduct"/>
    <property type="match status" value="1"/>
</dbReference>
<dbReference type="PANTHER" id="PTHR23293:SF9">
    <property type="entry name" value="FAD SYNTHASE"/>
    <property type="match status" value="1"/>
</dbReference>
<dbReference type="GO" id="GO:0005524">
    <property type="term" value="F:ATP binding"/>
    <property type="evidence" value="ECO:0007669"/>
    <property type="project" value="UniProtKB-KW"/>
</dbReference>
<dbReference type="InParanoid" id="A0A1Y1XR05"/>
<dbReference type="FunCoup" id="A0A1Y1XR05">
    <property type="interactions" value="199"/>
</dbReference>
<evidence type="ECO:0000256" key="5">
    <source>
        <dbReference type="ARBA" id="ARBA00022679"/>
    </source>
</evidence>
<dbReference type="PANTHER" id="PTHR23293">
    <property type="entry name" value="FAD SYNTHETASE-RELATED FMN ADENYLYLTRANSFERASE"/>
    <property type="match status" value="1"/>
</dbReference>
<organism evidence="14 15">
    <name type="scientific">Basidiobolus meristosporus CBS 931.73</name>
    <dbReference type="NCBI Taxonomy" id="1314790"/>
    <lineage>
        <taxon>Eukaryota</taxon>
        <taxon>Fungi</taxon>
        <taxon>Fungi incertae sedis</taxon>
        <taxon>Zoopagomycota</taxon>
        <taxon>Entomophthoromycotina</taxon>
        <taxon>Basidiobolomycetes</taxon>
        <taxon>Basidiobolales</taxon>
        <taxon>Basidiobolaceae</taxon>
        <taxon>Basidiobolus</taxon>
    </lineage>
</organism>
<dbReference type="GO" id="GO:0006747">
    <property type="term" value="P:FAD biosynthetic process"/>
    <property type="evidence" value="ECO:0007669"/>
    <property type="project" value="TreeGrafter"/>
</dbReference>
<comment type="caution">
    <text evidence="14">The sequence shown here is derived from an EMBL/GenBank/DDBJ whole genome shotgun (WGS) entry which is preliminary data.</text>
</comment>
<keyword evidence="9" id="KW-0067">ATP-binding</keyword>
<dbReference type="Proteomes" id="UP000193498">
    <property type="component" value="Unassembled WGS sequence"/>
</dbReference>
<dbReference type="InterPro" id="IPR002500">
    <property type="entry name" value="PAPS_reduct_dom"/>
</dbReference>
<evidence type="ECO:0000256" key="9">
    <source>
        <dbReference type="ARBA" id="ARBA00022840"/>
    </source>
</evidence>
<evidence type="ECO:0000256" key="6">
    <source>
        <dbReference type="ARBA" id="ARBA00022695"/>
    </source>
</evidence>
<dbReference type="EC" id="2.7.7.2" evidence="2"/>
<evidence type="ECO:0000256" key="12">
    <source>
        <dbReference type="ARBA" id="ARBA00049494"/>
    </source>
</evidence>
<comment type="pathway">
    <text evidence="1">Cofactor biosynthesis; FAD biosynthesis; FAD from FMN: step 1/1.</text>
</comment>
<protein>
    <recommendedName>
        <fullName evidence="2">FAD synthase</fullName>
        <ecNumber evidence="2">2.7.7.2</ecNumber>
    </recommendedName>
    <alternativeName>
        <fullName evidence="10">FAD pyrophosphorylase</fullName>
    </alternativeName>
    <alternativeName>
        <fullName evidence="11">FMN adenylyltransferase</fullName>
    </alternativeName>
</protein>
<dbReference type="GO" id="GO:0016787">
    <property type="term" value="F:hydrolase activity"/>
    <property type="evidence" value="ECO:0007669"/>
    <property type="project" value="UniProtKB-KW"/>
</dbReference>
<name>A0A1Y1XR05_9FUNG</name>
<evidence type="ECO:0000256" key="3">
    <source>
        <dbReference type="ARBA" id="ARBA00022630"/>
    </source>
</evidence>
<evidence type="ECO:0000256" key="7">
    <source>
        <dbReference type="ARBA" id="ARBA00022741"/>
    </source>
</evidence>
<sequence>MVEFKRDLGTTSAYHANGCDCYDFESIHKKVYELSKLDTSVGSRTLEALQVMERALDLYGSNGLAISFNGGKDCTVLLHLLAAVIYQRHLQSGGNRGSFLHSKIKSVYVRTPRPFDEVEEFVQDCVRNYGLDLISTPGPMKQGLQSYLDQRPEIKAVLVGTRRTDPHGAKLTHFLPTDPGWPTMMRIHPIIDWDYSDIWDFLLDLQVPYCPLYNIGYTSLGCVNNTFPNPNLRNDERSCGFDPAWKLVNGNQERDGR</sequence>
<evidence type="ECO:0000256" key="4">
    <source>
        <dbReference type="ARBA" id="ARBA00022643"/>
    </source>
</evidence>
<evidence type="ECO:0000259" key="13">
    <source>
        <dbReference type="Pfam" id="PF01507"/>
    </source>
</evidence>
<evidence type="ECO:0000256" key="11">
    <source>
        <dbReference type="ARBA" id="ARBA00031871"/>
    </source>
</evidence>
<dbReference type="EMBL" id="MCFE01000538">
    <property type="protein sequence ID" value="ORX88180.1"/>
    <property type="molecule type" value="Genomic_DNA"/>
</dbReference>
<evidence type="ECO:0000256" key="10">
    <source>
        <dbReference type="ARBA" id="ARBA00031145"/>
    </source>
</evidence>
<keyword evidence="4" id="KW-0288">FMN</keyword>
<evidence type="ECO:0000313" key="15">
    <source>
        <dbReference type="Proteomes" id="UP000193498"/>
    </source>
</evidence>
<keyword evidence="3" id="KW-0285">Flavoprotein</keyword>
<dbReference type="SUPFAM" id="SSF52402">
    <property type="entry name" value="Adenine nucleotide alpha hydrolases-like"/>
    <property type="match status" value="1"/>
</dbReference>
<keyword evidence="5" id="KW-0808">Transferase</keyword>
<feature type="domain" description="Phosphoadenosine phosphosulphate reductase" evidence="13">
    <location>
        <begin position="64"/>
        <end position="226"/>
    </location>
</feature>
<accession>A0A1Y1XR05</accession>
<proteinExistence type="predicted"/>
<gene>
    <name evidence="14" type="ORF">K493DRAFT_331460</name>
</gene>
<keyword evidence="7" id="KW-0547">Nucleotide-binding</keyword>
<keyword evidence="15" id="KW-1185">Reference proteome</keyword>
<reference evidence="14 15" key="1">
    <citation type="submission" date="2016-07" db="EMBL/GenBank/DDBJ databases">
        <title>Pervasive Adenine N6-methylation of Active Genes in Fungi.</title>
        <authorList>
            <consortium name="DOE Joint Genome Institute"/>
            <person name="Mondo S.J."/>
            <person name="Dannebaum R.O."/>
            <person name="Kuo R.C."/>
            <person name="Labutti K."/>
            <person name="Haridas S."/>
            <person name="Kuo A."/>
            <person name="Salamov A."/>
            <person name="Ahrendt S.R."/>
            <person name="Lipzen A."/>
            <person name="Sullivan W."/>
            <person name="Andreopoulos W.B."/>
            <person name="Clum A."/>
            <person name="Lindquist E."/>
            <person name="Daum C."/>
            <person name="Ramamoorthy G.K."/>
            <person name="Gryganskyi A."/>
            <person name="Culley D."/>
            <person name="Magnuson J.K."/>
            <person name="James T.Y."/>
            <person name="O'Malley M.A."/>
            <person name="Stajich J.E."/>
            <person name="Spatafora J.W."/>
            <person name="Visel A."/>
            <person name="Grigoriev I.V."/>
        </authorList>
    </citation>
    <scope>NUCLEOTIDE SEQUENCE [LARGE SCALE GENOMIC DNA]</scope>
    <source>
        <strain evidence="14 15">CBS 931.73</strain>
    </source>
</reference>
<dbReference type="AlphaFoldDB" id="A0A1Y1XR05"/>
<dbReference type="CDD" id="cd23948">
    <property type="entry name" value="FAD_synthase"/>
    <property type="match status" value="1"/>
</dbReference>
<dbReference type="GO" id="GO:0003919">
    <property type="term" value="F:FMN adenylyltransferase activity"/>
    <property type="evidence" value="ECO:0007669"/>
    <property type="project" value="UniProtKB-EC"/>
</dbReference>
<dbReference type="Gene3D" id="3.40.50.620">
    <property type="entry name" value="HUPs"/>
    <property type="match status" value="1"/>
</dbReference>